<dbReference type="EMBL" id="CP000444">
    <property type="protein sequence ID" value="ABI41708.1"/>
    <property type="molecule type" value="Genomic_DNA"/>
</dbReference>
<gene>
    <name evidence="2" type="ordered locus">Shewmr7_0708</name>
</gene>
<feature type="region of interest" description="Disordered" evidence="1">
    <location>
        <begin position="28"/>
        <end position="47"/>
    </location>
</feature>
<dbReference type="KEGG" id="shm:Shewmr7_0708"/>
<evidence type="ECO:0000313" key="2">
    <source>
        <dbReference type="EMBL" id="ABI41708.1"/>
    </source>
</evidence>
<dbReference type="AlphaFoldDB" id="Q0HYU7"/>
<reference evidence="2" key="1">
    <citation type="submission" date="2006-08" db="EMBL/GenBank/DDBJ databases">
        <title>Complete sequence of Chromosome1 of Shewanella sp. MR-7.</title>
        <authorList>
            <consortium name="US DOE Joint Genome Institute"/>
            <person name="Copeland A."/>
            <person name="Lucas S."/>
            <person name="Lapidus A."/>
            <person name="Barry K."/>
            <person name="Detter J.C."/>
            <person name="Glavina del Rio T."/>
            <person name="Hammon N."/>
            <person name="Israni S."/>
            <person name="Dalin E."/>
            <person name="Tice H."/>
            <person name="Pitluck S."/>
            <person name="Kiss H."/>
            <person name="Brettin T."/>
            <person name="Bruce D."/>
            <person name="Han C."/>
            <person name="Tapia R."/>
            <person name="Gilna P."/>
            <person name="Schmutz J."/>
            <person name="Larimer F."/>
            <person name="Land M."/>
            <person name="Hauser L."/>
            <person name="Kyrpides N."/>
            <person name="Mikhailova N."/>
            <person name="Nealson K."/>
            <person name="Konstantinidis K."/>
            <person name="Klappenbach J."/>
            <person name="Tiedje J."/>
            <person name="Richardson P."/>
        </authorList>
    </citation>
    <scope>NUCLEOTIDE SEQUENCE</scope>
    <source>
        <strain evidence="2">MR-7</strain>
    </source>
</reference>
<accession>Q0HYU7</accession>
<sequence length="78" mass="8933">MSTSHSNQSQILAELGYKQRNHMRTNQYAGFRSDGQPYANRAKVSEEKRISRARTRQIEDIQLAKELGISLQELRGAL</sequence>
<evidence type="ECO:0000256" key="1">
    <source>
        <dbReference type="SAM" id="MobiDB-lite"/>
    </source>
</evidence>
<organism evidence="2">
    <name type="scientific">Shewanella sp. (strain MR-7)</name>
    <dbReference type="NCBI Taxonomy" id="60481"/>
    <lineage>
        <taxon>Bacteria</taxon>
        <taxon>Pseudomonadati</taxon>
        <taxon>Pseudomonadota</taxon>
        <taxon>Gammaproteobacteria</taxon>
        <taxon>Alteromonadales</taxon>
        <taxon>Shewanellaceae</taxon>
        <taxon>Shewanella</taxon>
    </lineage>
</organism>
<proteinExistence type="predicted"/>
<dbReference type="HOGENOM" id="CLU_2604106_0_0_6"/>
<protein>
    <submittedName>
        <fullName evidence="2">Uncharacterized protein</fullName>
    </submittedName>
</protein>
<name>Q0HYU7_SHESR</name>